<comment type="caution">
    <text evidence="1">The sequence shown here is derived from an EMBL/GenBank/DDBJ whole genome shotgun (WGS) entry which is preliminary data.</text>
</comment>
<dbReference type="RefSeq" id="WP_133316260.1">
    <property type="nucleotide sequence ID" value="NZ_SMTL01000002.1"/>
</dbReference>
<evidence type="ECO:0000313" key="2">
    <source>
        <dbReference type="Proteomes" id="UP000295238"/>
    </source>
</evidence>
<keyword evidence="1" id="KW-0808">Transferase</keyword>
<dbReference type="PANTHER" id="PTHR13170">
    <property type="entry name" value="O-GLCNACASE"/>
    <property type="match status" value="1"/>
</dbReference>
<protein>
    <submittedName>
        <fullName evidence="1">N-acetyltransferase</fullName>
    </submittedName>
</protein>
<dbReference type="GO" id="GO:0016740">
    <property type="term" value="F:transferase activity"/>
    <property type="evidence" value="ECO:0007669"/>
    <property type="project" value="UniProtKB-KW"/>
</dbReference>
<dbReference type="PANTHER" id="PTHR13170:SF16">
    <property type="entry name" value="PROTEIN O-GLCNACASE"/>
    <property type="match status" value="1"/>
</dbReference>
<gene>
    <name evidence="1" type="ORF">E2F50_11610</name>
</gene>
<dbReference type="InterPro" id="IPR051822">
    <property type="entry name" value="Glycosyl_Hydrolase_84"/>
</dbReference>
<sequence length="206" mass="22809">MIKIEAFDPQYIGALFSISLATGHIGGDASHLYENSELMGLIYSAPYAALEPSLVQLALDETGPLGFVLGAVDTDAWENRLETEWWPLLRSVYADPGPVPQPEWTLDQRRVHMIHHPTPVPAEIKDRYPAHIHLNLMPHAQGVGIGSRLLDGWLEVIAAASPEGVHVGVNRQNSRALRFWAQQGFTELAPPLAQSARTVWMGRLLR</sequence>
<proteinExistence type="predicted"/>
<dbReference type="SUPFAM" id="SSF55729">
    <property type="entry name" value="Acyl-CoA N-acyltransferases (Nat)"/>
    <property type="match status" value="1"/>
</dbReference>
<evidence type="ECO:0000313" key="1">
    <source>
        <dbReference type="EMBL" id="TDK37491.1"/>
    </source>
</evidence>
<keyword evidence="2" id="KW-1185">Reference proteome</keyword>
<dbReference type="AlphaFoldDB" id="A0A4R5UKP5"/>
<name>A0A4R5UKP5_9HYPH</name>
<organism evidence="1 2">
    <name type="scientific">Rhizobium deserti</name>
    <dbReference type="NCBI Taxonomy" id="2547961"/>
    <lineage>
        <taxon>Bacteria</taxon>
        <taxon>Pseudomonadati</taxon>
        <taxon>Pseudomonadota</taxon>
        <taxon>Alphaproteobacteria</taxon>
        <taxon>Hyphomicrobiales</taxon>
        <taxon>Rhizobiaceae</taxon>
        <taxon>Rhizobium/Agrobacterium group</taxon>
        <taxon>Rhizobium</taxon>
    </lineage>
</organism>
<reference evidence="1 2" key="1">
    <citation type="submission" date="2019-03" db="EMBL/GenBank/DDBJ databases">
        <title>Rhizobium sp. nov., an bacterium isolated from biocrust in Mu Us Desert.</title>
        <authorList>
            <person name="Lixiong L."/>
        </authorList>
    </citation>
    <scope>NUCLEOTIDE SEQUENCE [LARGE SCALE GENOMIC DNA]</scope>
    <source>
        <strain evidence="1 2">SPY-1</strain>
    </source>
</reference>
<dbReference type="Proteomes" id="UP000295238">
    <property type="component" value="Unassembled WGS sequence"/>
</dbReference>
<dbReference type="Gene3D" id="3.40.630.30">
    <property type="match status" value="1"/>
</dbReference>
<accession>A0A4R5UKP5</accession>
<dbReference type="InterPro" id="IPR016181">
    <property type="entry name" value="Acyl_CoA_acyltransferase"/>
</dbReference>
<dbReference type="EMBL" id="SMTL01000002">
    <property type="protein sequence ID" value="TDK37491.1"/>
    <property type="molecule type" value="Genomic_DNA"/>
</dbReference>
<dbReference type="OrthoDB" id="8593648at2"/>